<evidence type="ECO:0000256" key="1">
    <source>
        <dbReference type="SAM" id="Phobius"/>
    </source>
</evidence>
<keyword evidence="1" id="KW-1133">Transmembrane helix</keyword>
<evidence type="ECO:0000313" key="3">
    <source>
        <dbReference type="Proteomes" id="UP000501690"/>
    </source>
</evidence>
<proteinExistence type="predicted"/>
<keyword evidence="3" id="KW-1185">Reference proteome</keyword>
<reference evidence="2 3" key="1">
    <citation type="submission" date="2019-04" db="EMBL/GenBank/DDBJ databases">
        <title>An improved genome assembly and genetic linkage map for asparagus bean, Vigna unguiculata ssp. sesquipedialis.</title>
        <authorList>
            <person name="Xia Q."/>
            <person name="Zhang R."/>
            <person name="Dong Y."/>
        </authorList>
    </citation>
    <scope>NUCLEOTIDE SEQUENCE [LARGE SCALE GENOMIC DNA]</scope>
    <source>
        <tissue evidence="2">Leaf</tissue>
    </source>
</reference>
<name>A0A4D6KWB8_VIGUN</name>
<feature type="transmembrane region" description="Helical" evidence="1">
    <location>
        <begin position="458"/>
        <end position="477"/>
    </location>
</feature>
<accession>A0A4D6KWB8</accession>
<keyword evidence="1" id="KW-0472">Membrane</keyword>
<protein>
    <submittedName>
        <fullName evidence="2">Uncharacterized protein</fullName>
    </submittedName>
</protein>
<dbReference type="Proteomes" id="UP000501690">
    <property type="component" value="Linkage Group LG1"/>
</dbReference>
<dbReference type="EMBL" id="CP039345">
    <property type="protein sequence ID" value="QCD79639.1"/>
    <property type="molecule type" value="Genomic_DNA"/>
</dbReference>
<dbReference type="AlphaFoldDB" id="A0A4D6KWB8"/>
<sequence>MQNHFSYENNQQCDFQVNYNYYPQQLHDPYDYQQQIVTPTFAPDSSRLIIRQLNDLYPRSSFVEYEQPSYHEQQPYYECPPQPSYVPFGSQQQQHAISQQVAAINGPSYKEVVLLMDGLREKLDTTDESNNNFVELLCTVNTTLQCHPRFAEIPEFRALRQEIEDMLLKLAIRAEQMSEDLSQLMKDKAMEATLEKLMKTIVEQRDEMIMLRSMNQRMEQLSTDVNEYTIQMLDQPTPESHHTDISTDRYNDAHSNMSTDGHINFAKNVADEEIEDSHTYISTNGYVDDAQCEYKVLSIDDDMSIDDLFEEQSCEDNTMEEPSAVEEPTIFIDAAEASTTTTDLVNDEAADSTTSSAYFSSQDEITRTTDDLVNHLNAPDDAQIEMKPHTPHIKFIDMNDENRFLVVIFVDLAAEQEERLLQKEKSELSAARRRKPRHPVFWVDHVLHGGEEHPLGDAFRFGLIFGFCMFWVALVRWKSHFNNIWTKRKGLIVKSHGSAKESNEIGYE</sequence>
<keyword evidence="1" id="KW-0812">Transmembrane</keyword>
<gene>
    <name evidence="2" type="ORF">DEO72_LG1g3285</name>
</gene>
<organism evidence="2 3">
    <name type="scientific">Vigna unguiculata</name>
    <name type="common">Cowpea</name>
    <dbReference type="NCBI Taxonomy" id="3917"/>
    <lineage>
        <taxon>Eukaryota</taxon>
        <taxon>Viridiplantae</taxon>
        <taxon>Streptophyta</taxon>
        <taxon>Embryophyta</taxon>
        <taxon>Tracheophyta</taxon>
        <taxon>Spermatophyta</taxon>
        <taxon>Magnoliopsida</taxon>
        <taxon>eudicotyledons</taxon>
        <taxon>Gunneridae</taxon>
        <taxon>Pentapetalae</taxon>
        <taxon>rosids</taxon>
        <taxon>fabids</taxon>
        <taxon>Fabales</taxon>
        <taxon>Fabaceae</taxon>
        <taxon>Papilionoideae</taxon>
        <taxon>50 kb inversion clade</taxon>
        <taxon>NPAAA clade</taxon>
        <taxon>indigoferoid/millettioid clade</taxon>
        <taxon>Phaseoleae</taxon>
        <taxon>Vigna</taxon>
    </lineage>
</organism>
<evidence type="ECO:0000313" key="2">
    <source>
        <dbReference type="EMBL" id="QCD79639.1"/>
    </source>
</evidence>